<dbReference type="AlphaFoldDB" id="W9S3L4"/>
<evidence type="ECO:0000313" key="2">
    <source>
        <dbReference type="Proteomes" id="UP000030645"/>
    </source>
</evidence>
<gene>
    <name evidence="1" type="ORF">L484_021206</name>
</gene>
<proteinExistence type="predicted"/>
<protein>
    <submittedName>
        <fullName evidence="1">Uncharacterized protein</fullName>
    </submittedName>
</protein>
<reference evidence="2" key="1">
    <citation type="submission" date="2013-01" db="EMBL/GenBank/DDBJ databases">
        <title>Draft Genome Sequence of a Mulberry Tree, Morus notabilis C.K. Schneid.</title>
        <authorList>
            <person name="He N."/>
            <person name="Zhao S."/>
        </authorList>
    </citation>
    <scope>NUCLEOTIDE SEQUENCE</scope>
</reference>
<evidence type="ECO:0000313" key="1">
    <source>
        <dbReference type="EMBL" id="EXC07299.1"/>
    </source>
</evidence>
<dbReference type="STRING" id="981085.W9S3L4"/>
<dbReference type="Proteomes" id="UP000030645">
    <property type="component" value="Unassembled WGS sequence"/>
</dbReference>
<accession>W9S3L4</accession>
<organism evidence="1 2">
    <name type="scientific">Morus notabilis</name>
    <dbReference type="NCBI Taxonomy" id="981085"/>
    <lineage>
        <taxon>Eukaryota</taxon>
        <taxon>Viridiplantae</taxon>
        <taxon>Streptophyta</taxon>
        <taxon>Embryophyta</taxon>
        <taxon>Tracheophyta</taxon>
        <taxon>Spermatophyta</taxon>
        <taxon>Magnoliopsida</taxon>
        <taxon>eudicotyledons</taxon>
        <taxon>Gunneridae</taxon>
        <taxon>Pentapetalae</taxon>
        <taxon>rosids</taxon>
        <taxon>fabids</taxon>
        <taxon>Rosales</taxon>
        <taxon>Moraceae</taxon>
        <taxon>Moreae</taxon>
        <taxon>Morus</taxon>
    </lineage>
</organism>
<keyword evidence="2" id="KW-1185">Reference proteome</keyword>
<name>W9S3L4_9ROSA</name>
<sequence>MAGGTSRGEAHLGAMDGMEEKTEGFRGRVDWVFSFFSPLIWVLLDINNGLGRIGNHKTSRGSPTKPQDGPHHPLFELVKRLVVDHGFHVSFVNITADSTAAQTQLLHSPTLPPLLHVIDLPPADVIEDTHSLLLTRICLLVQENLKMSQISSPLS</sequence>
<dbReference type="EMBL" id="KE345585">
    <property type="protein sequence ID" value="EXC07299.1"/>
    <property type="molecule type" value="Genomic_DNA"/>
</dbReference>